<gene>
    <name evidence="1" type="ORF">S06H3_27673</name>
</gene>
<name>X1N7C8_9ZZZZ</name>
<reference evidence="1" key="1">
    <citation type="journal article" date="2014" name="Front. Microbiol.">
        <title>High frequency of phylogenetically diverse reductive dehalogenase-homologous genes in deep subseafloor sedimentary metagenomes.</title>
        <authorList>
            <person name="Kawai M."/>
            <person name="Futagami T."/>
            <person name="Toyoda A."/>
            <person name="Takaki Y."/>
            <person name="Nishi S."/>
            <person name="Hori S."/>
            <person name="Arai W."/>
            <person name="Tsubouchi T."/>
            <person name="Morono Y."/>
            <person name="Uchiyama I."/>
            <person name="Ito T."/>
            <person name="Fujiyama A."/>
            <person name="Inagaki F."/>
            <person name="Takami H."/>
        </authorList>
    </citation>
    <scope>NUCLEOTIDE SEQUENCE</scope>
    <source>
        <strain evidence="1">Expedition CK06-06</strain>
    </source>
</reference>
<accession>X1N7C8</accession>
<feature type="non-terminal residue" evidence="1">
    <location>
        <position position="41"/>
    </location>
</feature>
<dbReference type="AlphaFoldDB" id="X1N7C8"/>
<comment type="caution">
    <text evidence="1">The sequence shown here is derived from an EMBL/GenBank/DDBJ whole genome shotgun (WGS) entry which is preliminary data.</text>
</comment>
<proteinExistence type="predicted"/>
<protein>
    <submittedName>
        <fullName evidence="1">Uncharacterized protein</fullName>
    </submittedName>
</protein>
<sequence length="41" mass="4429">MTQQLNYIIFNTDLGWVGILGSAKGLLRTTLPHPSAKKSAS</sequence>
<evidence type="ECO:0000313" key="1">
    <source>
        <dbReference type="EMBL" id="GAI22775.1"/>
    </source>
</evidence>
<organism evidence="1">
    <name type="scientific">marine sediment metagenome</name>
    <dbReference type="NCBI Taxonomy" id="412755"/>
    <lineage>
        <taxon>unclassified sequences</taxon>
        <taxon>metagenomes</taxon>
        <taxon>ecological metagenomes</taxon>
    </lineage>
</organism>
<dbReference type="EMBL" id="BARV01016072">
    <property type="protein sequence ID" value="GAI22775.1"/>
    <property type="molecule type" value="Genomic_DNA"/>
</dbReference>